<accession>A0ABM7PEP6</accession>
<dbReference type="EMBL" id="AP024488">
    <property type="protein sequence ID" value="BCS95765.1"/>
    <property type="molecule type" value="Genomic_DNA"/>
</dbReference>
<dbReference type="SUPFAM" id="SSF51905">
    <property type="entry name" value="FAD/NAD(P)-binding domain"/>
    <property type="match status" value="1"/>
</dbReference>
<dbReference type="Proteomes" id="UP001320148">
    <property type="component" value="Chromosome"/>
</dbReference>
<keyword evidence="3" id="KW-1185">Reference proteome</keyword>
<gene>
    <name evidence="2" type="ORF">DSLASN_13970</name>
</gene>
<dbReference type="InterPro" id="IPR002938">
    <property type="entry name" value="FAD-bd"/>
</dbReference>
<dbReference type="RefSeq" id="WP_236892093.1">
    <property type="nucleotide sequence ID" value="NZ_AP024488.1"/>
</dbReference>
<proteinExistence type="predicted"/>
<dbReference type="InterPro" id="IPR011777">
    <property type="entry name" value="Geranylgeranyl_Rdtase_fam"/>
</dbReference>
<organism evidence="2 3">
    <name type="scientific">Desulfoluna limicola</name>
    <dbReference type="NCBI Taxonomy" id="2810562"/>
    <lineage>
        <taxon>Bacteria</taxon>
        <taxon>Pseudomonadati</taxon>
        <taxon>Thermodesulfobacteriota</taxon>
        <taxon>Desulfobacteria</taxon>
        <taxon>Desulfobacterales</taxon>
        <taxon>Desulfolunaceae</taxon>
        <taxon>Desulfoluna</taxon>
    </lineage>
</organism>
<dbReference type="Pfam" id="PF01494">
    <property type="entry name" value="FAD_binding_3"/>
    <property type="match status" value="1"/>
</dbReference>
<dbReference type="InterPro" id="IPR050407">
    <property type="entry name" value="Geranylgeranyl_reductase"/>
</dbReference>
<dbReference type="Pfam" id="PF12831">
    <property type="entry name" value="FAD_oxidored"/>
    <property type="match status" value="1"/>
</dbReference>
<evidence type="ECO:0000313" key="3">
    <source>
        <dbReference type="Proteomes" id="UP001320148"/>
    </source>
</evidence>
<dbReference type="PANTHER" id="PTHR42685:SF22">
    <property type="entry name" value="CONDITIONED MEDIUM FACTOR RECEPTOR 1"/>
    <property type="match status" value="1"/>
</dbReference>
<dbReference type="NCBIfam" id="TIGR02032">
    <property type="entry name" value="GG-red-SF"/>
    <property type="match status" value="1"/>
</dbReference>
<reference evidence="2 3" key="1">
    <citation type="submission" date="2021-02" db="EMBL/GenBank/DDBJ databases">
        <title>Complete genome of Desulfoluna sp. strain ASN36.</title>
        <authorList>
            <person name="Takahashi A."/>
            <person name="Kojima H."/>
            <person name="Fukui M."/>
        </authorList>
    </citation>
    <scope>NUCLEOTIDE SEQUENCE [LARGE SCALE GENOMIC DNA]</scope>
    <source>
        <strain evidence="2 3">ASN36</strain>
    </source>
</reference>
<feature type="domain" description="FAD-binding" evidence="1">
    <location>
        <begin position="91"/>
        <end position="163"/>
    </location>
</feature>
<evidence type="ECO:0000313" key="2">
    <source>
        <dbReference type="EMBL" id="BCS95765.1"/>
    </source>
</evidence>
<dbReference type="Gene3D" id="3.50.50.60">
    <property type="entry name" value="FAD/NAD(P)-binding domain"/>
    <property type="match status" value="1"/>
</dbReference>
<dbReference type="InterPro" id="IPR036188">
    <property type="entry name" value="FAD/NAD-bd_sf"/>
</dbReference>
<name>A0ABM7PEP6_9BACT</name>
<dbReference type="PRINTS" id="PR00420">
    <property type="entry name" value="RNGMNOXGNASE"/>
</dbReference>
<dbReference type="PANTHER" id="PTHR42685">
    <property type="entry name" value="GERANYLGERANYL DIPHOSPHATE REDUCTASE"/>
    <property type="match status" value="1"/>
</dbReference>
<evidence type="ECO:0000259" key="1">
    <source>
        <dbReference type="Pfam" id="PF01494"/>
    </source>
</evidence>
<protein>
    <submittedName>
        <fullName evidence="2">Geranylgeranyl reductase</fullName>
    </submittedName>
</protein>
<sequence length="353" mass="38663">MVIHRYDILVVGGGPAGASAASAAASRGMRVLVVDKRTVPGRPVQCAEYIPAQLARDIAIPKEAISQVIRFMKTTLPDGTISKIRAPGLMIHRERFDTFLMDEAVNKGAHLLTGVRAESLHSNLVRLRTREGREEYVHAEVVIGADGPRSLVGQWIDETVSDFVYAMQVRVRLARPMDATEVYFDRKFYGGYGWLFPKNGEGNVGVGIKPHDLSGWPLSKALESLVNDLESKGKIMRPYHALAGGLIPVKPVGQIVKGRFALVGDAAGLAHPITGAGIAAAVISGRMAGSWASETVRNDDLSILNQYTKELAGYLGRALGHGRKRRCFMEDKWMELDTIARFCWPGFKEYHAN</sequence>